<feature type="signal peptide" evidence="3">
    <location>
        <begin position="1"/>
        <end position="21"/>
    </location>
</feature>
<dbReference type="Proteomes" id="UP000461010">
    <property type="component" value="Unassembled WGS sequence"/>
</dbReference>
<feature type="chain" id="PRO_5026856733" description="Gluconolactonase" evidence="3">
    <location>
        <begin position="22"/>
        <end position="336"/>
    </location>
</feature>
<keyword evidence="3" id="KW-0732">Signal</keyword>
<dbReference type="EMBL" id="WFKK01000011">
    <property type="protein sequence ID" value="KAB7889648.1"/>
    <property type="molecule type" value="Genomic_DNA"/>
</dbReference>
<evidence type="ECO:0000256" key="2">
    <source>
        <dbReference type="ARBA" id="ARBA00022525"/>
    </source>
</evidence>
<name>A0A6L4WU45_9BACT</name>
<dbReference type="Gene3D" id="2.120.10.30">
    <property type="entry name" value="TolB, C-terminal domain"/>
    <property type="match status" value="1"/>
</dbReference>
<proteinExistence type="predicted"/>
<evidence type="ECO:0000313" key="5">
    <source>
        <dbReference type="EMBL" id="KAB7889648.1"/>
    </source>
</evidence>
<evidence type="ECO:0000256" key="1">
    <source>
        <dbReference type="ARBA" id="ARBA00004613"/>
    </source>
</evidence>
<dbReference type="PANTHER" id="PTHR10009">
    <property type="entry name" value="PROTEIN YELLOW-RELATED"/>
    <property type="match status" value="1"/>
</dbReference>
<gene>
    <name evidence="4" type="ORF">GBG18_12150</name>
    <name evidence="5" type="ORF">GBG19_05420</name>
</gene>
<evidence type="ECO:0000256" key="3">
    <source>
        <dbReference type="SAM" id="SignalP"/>
    </source>
</evidence>
<evidence type="ECO:0008006" key="8">
    <source>
        <dbReference type="Google" id="ProtNLM"/>
    </source>
</evidence>
<dbReference type="EMBL" id="WFKJ01000043">
    <property type="protein sequence ID" value="KAB7888861.1"/>
    <property type="molecule type" value="Genomic_DNA"/>
</dbReference>
<dbReference type="InterPro" id="IPR011042">
    <property type="entry name" value="6-blade_b-propeller_TolB-like"/>
</dbReference>
<keyword evidence="2" id="KW-0964">Secreted</keyword>
<keyword evidence="6" id="KW-1185">Reference proteome</keyword>
<comment type="subcellular location">
    <subcellularLocation>
        <location evidence="1">Secreted</location>
    </subcellularLocation>
</comment>
<dbReference type="InterPro" id="IPR017996">
    <property type="entry name" value="MRJP/yellow-related"/>
</dbReference>
<dbReference type="GO" id="GO:0005576">
    <property type="term" value="C:extracellular region"/>
    <property type="evidence" value="ECO:0007669"/>
    <property type="project" value="UniProtKB-SubCell"/>
</dbReference>
<accession>A0A6L4WU45</accession>
<evidence type="ECO:0000313" key="4">
    <source>
        <dbReference type="EMBL" id="KAB7888861.1"/>
    </source>
</evidence>
<dbReference type="Proteomes" id="UP000472839">
    <property type="component" value="Unassembled WGS sequence"/>
</dbReference>
<dbReference type="SUPFAM" id="SSF101898">
    <property type="entry name" value="NHL repeat"/>
    <property type="match status" value="1"/>
</dbReference>
<evidence type="ECO:0000313" key="7">
    <source>
        <dbReference type="Proteomes" id="UP000472839"/>
    </source>
</evidence>
<sequence>MIKINRYLLSTFLTFATFASANNIKMVETVATFENIRPANMAISKNGRMFVTGHPIVNSTKKVIEVSAIGTKNVYPNVKYSDSTNGYDSIIKATIGITVDSKENLWILDMGAKQFVVWNIKENKLNKIIKIPENVLTKTSFLQDFALDEKRNRVIIADMTQGDLKSAPIPAFVVINTLSGKASRIAQSHPSMMPDFEGGFALNPIAIDPTFEWVYYGALNGKKVFRVPARNFDNEKKLIKNIEEYAPKSYSDGIKVDKNQNVYITDIEKQAIGVSNKDGYKIIATLPKGQSWPDGVEIKDGYVYGVINQLNRTPALNNGKDDTQGSFLIVKTPLIK</sequence>
<dbReference type="AlphaFoldDB" id="A0A6L4WU45"/>
<comment type="caution">
    <text evidence="5">The sequence shown here is derived from an EMBL/GenBank/DDBJ whole genome shotgun (WGS) entry which is preliminary data.</text>
</comment>
<protein>
    <recommendedName>
        <fullName evidence="8">Gluconolactonase</fullName>
    </recommendedName>
</protein>
<dbReference type="Pfam" id="PF03022">
    <property type="entry name" value="MRJP"/>
    <property type="match status" value="1"/>
</dbReference>
<evidence type="ECO:0000313" key="6">
    <source>
        <dbReference type="Proteomes" id="UP000461010"/>
    </source>
</evidence>
<reference evidence="6 7" key="1">
    <citation type="submission" date="2019-10" db="EMBL/GenBank/DDBJ databases">
        <title>Poseidonibacter ostreae sp. nov., isolated from the gut of the Ostrea denselamellosa.</title>
        <authorList>
            <person name="Choi A."/>
        </authorList>
    </citation>
    <scope>NUCLEOTIDE SEQUENCE [LARGE SCALE GENOMIC DNA]</scope>
    <source>
        <strain evidence="5 7">SJOD-M-33</strain>
        <strain evidence="4 6">SJOD-M-5</strain>
    </source>
</reference>
<organism evidence="5 7">
    <name type="scientific">Poseidonibacter ostreae</name>
    <dbReference type="NCBI Taxonomy" id="2654171"/>
    <lineage>
        <taxon>Bacteria</taxon>
        <taxon>Pseudomonadati</taxon>
        <taxon>Campylobacterota</taxon>
        <taxon>Epsilonproteobacteria</taxon>
        <taxon>Campylobacterales</taxon>
        <taxon>Arcobacteraceae</taxon>
        <taxon>Poseidonibacter</taxon>
    </lineage>
</organism>
<dbReference type="RefSeq" id="WP_152191430.1">
    <property type="nucleotide sequence ID" value="NZ_WFKJ01000043.1"/>
</dbReference>
<dbReference type="PANTHER" id="PTHR10009:SF18">
    <property type="entry name" value="PROTEIN YELLOW-LIKE PROTEIN"/>
    <property type="match status" value="1"/>
</dbReference>